<organism evidence="1 2">
    <name type="scientific">Kineosphaera limosa NBRC 100340</name>
    <dbReference type="NCBI Taxonomy" id="1184609"/>
    <lineage>
        <taxon>Bacteria</taxon>
        <taxon>Bacillati</taxon>
        <taxon>Actinomycetota</taxon>
        <taxon>Actinomycetes</taxon>
        <taxon>Micrococcales</taxon>
        <taxon>Dermatophilaceae</taxon>
        <taxon>Kineosphaera</taxon>
    </lineage>
</organism>
<dbReference type="InterPro" id="IPR006059">
    <property type="entry name" value="SBP"/>
</dbReference>
<proteinExistence type="predicted"/>
<dbReference type="SUPFAM" id="SSF53850">
    <property type="entry name" value="Periplasmic binding protein-like II"/>
    <property type="match status" value="1"/>
</dbReference>
<dbReference type="RefSeq" id="WP_006594361.1">
    <property type="nucleotide sequence ID" value="NZ_BAHD01000084.1"/>
</dbReference>
<sequence length="158" mass="16453">HPGYVHVQTSLLELGQMRAALGDENVELGAPLKGTVQATFGNPGLLAMTSITAKENQPAALKVMQFLASADQQAKLNKASGTFPTRTDAPPPGDSKDIATMAQALKVAKPGEPSPAARQVMAALAPRIQGALRGDYTPKEALDQAATEANAILARTVR</sequence>
<dbReference type="Pfam" id="PF13416">
    <property type="entry name" value="SBP_bac_8"/>
    <property type="match status" value="1"/>
</dbReference>
<gene>
    <name evidence="1" type="ORF">KILIM_084_00010</name>
</gene>
<evidence type="ECO:0008006" key="3">
    <source>
        <dbReference type="Google" id="ProtNLM"/>
    </source>
</evidence>
<evidence type="ECO:0000313" key="1">
    <source>
        <dbReference type="EMBL" id="GAB97829.1"/>
    </source>
</evidence>
<keyword evidence="2" id="KW-1185">Reference proteome</keyword>
<dbReference type="Gene3D" id="3.40.190.10">
    <property type="entry name" value="Periplasmic binding protein-like II"/>
    <property type="match status" value="1"/>
</dbReference>
<comment type="caution">
    <text evidence="1">The sequence shown here is derived from an EMBL/GenBank/DDBJ whole genome shotgun (WGS) entry which is preliminary data.</text>
</comment>
<reference evidence="1 2" key="1">
    <citation type="submission" date="2012-08" db="EMBL/GenBank/DDBJ databases">
        <title>Whole genome shotgun sequence of Kineosphaera limosa NBRC 100340.</title>
        <authorList>
            <person name="Yoshida I."/>
            <person name="Isaki S."/>
            <person name="Hosoyama A."/>
            <person name="Tsuchikane K."/>
            <person name="Katsumata H."/>
            <person name="Ando Y."/>
            <person name="Ohji S."/>
            <person name="Hamada M."/>
            <person name="Tamura T."/>
            <person name="Yamazoe A."/>
            <person name="Yamazaki S."/>
            <person name="Fujita N."/>
        </authorList>
    </citation>
    <scope>NUCLEOTIDE SEQUENCE [LARGE SCALE GENOMIC DNA]</scope>
    <source>
        <strain evidence="1 2">NBRC 100340</strain>
    </source>
</reference>
<dbReference type="AlphaFoldDB" id="K6XG93"/>
<dbReference type="OrthoDB" id="9780991at2"/>
<name>K6XG93_9MICO</name>
<dbReference type="eggNOG" id="COG1653">
    <property type="taxonomic scope" value="Bacteria"/>
</dbReference>
<feature type="non-terminal residue" evidence="1">
    <location>
        <position position="1"/>
    </location>
</feature>
<dbReference type="EMBL" id="BAHD01000084">
    <property type="protein sequence ID" value="GAB97829.1"/>
    <property type="molecule type" value="Genomic_DNA"/>
</dbReference>
<accession>K6XG93</accession>
<protein>
    <recommendedName>
        <fullName evidence="3">ABC transporter substrate-binding protein</fullName>
    </recommendedName>
</protein>
<evidence type="ECO:0000313" key="2">
    <source>
        <dbReference type="Proteomes" id="UP000008366"/>
    </source>
</evidence>
<dbReference type="Proteomes" id="UP000008366">
    <property type="component" value="Unassembled WGS sequence"/>
</dbReference>